<dbReference type="Proteomes" id="UP001597327">
    <property type="component" value="Unassembled WGS sequence"/>
</dbReference>
<comment type="caution">
    <text evidence="5">The sequence shown here is derived from an EMBL/GenBank/DDBJ whole genome shotgun (WGS) entry which is preliminary data.</text>
</comment>
<dbReference type="EMBL" id="JBHUFA010000001">
    <property type="protein sequence ID" value="MFD1694347.1"/>
    <property type="molecule type" value="Genomic_DNA"/>
</dbReference>
<comment type="similarity">
    <text evidence="1">Belongs to the bacterial sugar transferase family.</text>
</comment>
<name>A0ABW4JQI6_9HYPH</name>
<evidence type="ECO:0000256" key="1">
    <source>
        <dbReference type="ARBA" id="ARBA00006464"/>
    </source>
</evidence>
<protein>
    <submittedName>
        <fullName evidence="5">Sugar transferase</fullName>
    </submittedName>
</protein>
<keyword evidence="3" id="KW-0472">Membrane</keyword>
<dbReference type="Pfam" id="PF02397">
    <property type="entry name" value="Bac_transf"/>
    <property type="match status" value="1"/>
</dbReference>
<dbReference type="RefSeq" id="WP_149891790.1">
    <property type="nucleotide sequence ID" value="NZ_JBHUFA010000001.1"/>
</dbReference>
<dbReference type="PANTHER" id="PTHR30576">
    <property type="entry name" value="COLANIC BIOSYNTHESIS UDP-GLUCOSE LIPID CARRIER TRANSFERASE"/>
    <property type="match status" value="1"/>
</dbReference>
<dbReference type="PANTHER" id="PTHR30576:SF0">
    <property type="entry name" value="UNDECAPRENYL-PHOSPHATE N-ACETYLGALACTOSAMINYL 1-PHOSPHATE TRANSFERASE-RELATED"/>
    <property type="match status" value="1"/>
</dbReference>
<dbReference type="GO" id="GO:0016740">
    <property type="term" value="F:transferase activity"/>
    <property type="evidence" value="ECO:0007669"/>
    <property type="project" value="UniProtKB-KW"/>
</dbReference>
<sequence>MRLGEGEERQIRALAPVYAGSYAMRMPDVAFGSPDLQPSSERSRAYRLPLKRTLDVAGAIGGLVMLSPLLVIVAATIRVTSPGPVLFKQLRYGLNGELFTVLKFRTMHLAQTDESGVQQTQKNDPRVTPIGRFLRRSSFDELPQLWNVLRGDMALVGPRPHVPNMLAAGVRYEDFDHRYMNRHKVRPGITGLAQVNGYRGETTDAHAARMRLRYDLEYVDGYSNRKDIEILFKTVWREFFRGSGY</sequence>
<evidence type="ECO:0000256" key="2">
    <source>
        <dbReference type="ARBA" id="ARBA00023169"/>
    </source>
</evidence>
<keyword evidence="5" id="KW-0808">Transferase</keyword>
<evidence type="ECO:0000313" key="6">
    <source>
        <dbReference type="Proteomes" id="UP001597327"/>
    </source>
</evidence>
<evidence type="ECO:0000313" key="5">
    <source>
        <dbReference type="EMBL" id="MFD1694347.1"/>
    </source>
</evidence>
<dbReference type="InterPro" id="IPR003362">
    <property type="entry name" value="Bact_transf"/>
</dbReference>
<evidence type="ECO:0000259" key="4">
    <source>
        <dbReference type="Pfam" id="PF02397"/>
    </source>
</evidence>
<organism evidence="5 6">
    <name type="scientific">Roseibium aestuarii</name>
    <dbReference type="NCBI Taxonomy" id="2600299"/>
    <lineage>
        <taxon>Bacteria</taxon>
        <taxon>Pseudomonadati</taxon>
        <taxon>Pseudomonadota</taxon>
        <taxon>Alphaproteobacteria</taxon>
        <taxon>Hyphomicrobiales</taxon>
        <taxon>Stappiaceae</taxon>
        <taxon>Roseibium</taxon>
    </lineage>
</organism>
<evidence type="ECO:0000256" key="3">
    <source>
        <dbReference type="SAM" id="Phobius"/>
    </source>
</evidence>
<feature type="domain" description="Bacterial sugar transferase" evidence="4">
    <location>
        <begin position="51"/>
        <end position="237"/>
    </location>
</feature>
<reference evidence="6" key="1">
    <citation type="journal article" date="2019" name="Int. J. Syst. Evol. Microbiol.">
        <title>The Global Catalogue of Microorganisms (GCM) 10K type strain sequencing project: providing services to taxonomists for standard genome sequencing and annotation.</title>
        <authorList>
            <consortium name="The Broad Institute Genomics Platform"/>
            <consortium name="The Broad Institute Genome Sequencing Center for Infectious Disease"/>
            <person name="Wu L."/>
            <person name="Ma J."/>
        </authorList>
    </citation>
    <scope>NUCLEOTIDE SEQUENCE [LARGE SCALE GENOMIC DNA]</scope>
    <source>
        <strain evidence="6">JCM 3369</strain>
    </source>
</reference>
<keyword evidence="3" id="KW-0812">Transmembrane</keyword>
<keyword evidence="2" id="KW-0270">Exopolysaccharide synthesis</keyword>
<keyword evidence="6" id="KW-1185">Reference proteome</keyword>
<keyword evidence="3" id="KW-1133">Transmembrane helix</keyword>
<feature type="transmembrane region" description="Helical" evidence="3">
    <location>
        <begin position="54"/>
        <end position="77"/>
    </location>
</feature>
<proteinExistence type="inferred from homology"/>
<accession>A0ABW4JQI6</accession>
<gene>
    <name evidence="5" type="ORF">ACFSC7_02385</name>
</gene>